<dbReference type="AlphaFoldDB" id="A0A5B7HT95"/>
<evidence type="ECO:0000313" key="2">
    <source>
        <dbReference type="Proteomes" id="UP000324222"/>
    </source>
</evidence>
<protein>
    <submittedName>
        <fullName evidence="1">Uncharacterized protein</fullName>
    </submittedName>
</protein>
<proteinExistence type="predicted"/>
<reference evidence="1 2" key="1">
    <citation type="submission" date="2019-05" db="EMBL/GenBank/DDBJ databases">
        <title>Another draft genome of Portunus trituberculatus and its Hox gene families provides insights of decapod evolution.</title>
        <authorList>
            <person name="Jeong J.-H."/>
            <person name="Song I."/>
            <person name="Kim S."/>
            <person name="Choi T."/>
            <person name="Kim D."/>
            <person name="Ryu S."/>
            <person name="Kim W."/>
        </authorList>
    </citation>
    <scope>NUCLEOTIDE SEQUENCE [LARGE SCALE GENOMIC DNA]</scope>
    <source>
        <tissue evidence="1">Muscle</tissue>
    </source>
</reference>
<sequence>MRIATRCCTRGGGGEDRAPSLVTSCCVPCGRLGCGLCEMETIPSPPRAFPNIFPG</sequence>
<gene>
    <name evidence="1" type="ORF">E2C01_070648</name>
</gene>
<accession>A0A5B7HT95</accession>
<name>A0A5B7HT95_PORTR</name>
<keyword evidence="2" id="KW-1185">Reference proteome</keyword>
<organism evidence="1 2">
    <name type="scientific">Portunus trituberculatus</name>
    <name type="common">Swimming crab</name>
    <name type="synonym">Neptunus trituberculatus</name>
    <dbReference type="NCBI Taxonomy" id="210409"/>
    <lineage>
        <taxon>Eukaryota</taxon>
        <taxon>Metazoa</taxon>
        <taxon>Ecdysozoa</taxon>
        <taxon>Arthropoda</taxon>
        <taxon>Crustacea</taxon>
        <taxon>Multicrustacea</taxon>
        <taxon>Malacostraca</taxon>
        <taxon>Eumalacostraca</taxon>
        <taxon>Eucarida</taxon>
        <taxon>Decapoda</taxon>
        <taxon>Pleocyemata</taxon>
        <taxon>Brachyura</taxon>
        <taxon>Eubrachyura</taxon>
        <taxon>Portunoidea</taxon>
        <taxon>Portunidae</taxon>
        <taxon>Portuninae</taxon>
        <taxon>Portunus</taxon>
    </lineage>
</organism>
<dbReference type="Proteomes" id="UP000324222">
    <property type="component" value="Unassembled WGS sequence"/>
</dbReference>
<comment type="caution">
    <text evidence="1">The sequence shown here is derived from an EMBL/GenBank/DDBJ whole genome shotgun (WGS) entry which is preliminary data.</text>
</comment>
<evidence type="ECO:0000313" key="1">
    <source>
        <dbReference type="EMBL" id="MPC76241.1"/>
    </source>
</evidence>
<dbReference type="EMBL" id="VSRR010042920">
    <property type="protein sequence ID" value="MPC76241.1"/>
    <property type="molecule type" value="Genomic_DNA"/>
</dbReference>